<dbReference type="KEGG" id="dfa:DFA_10731"/>
<dbReference type="Gene3D" id="3.80.10.10">
    <property type="entry name" value="Ribonuclease Inhibitor"/>
    <property type="match status" value="1"/>
</dbReference>
<dbReference type="PANTHER" id="PTHR24113:SF12">
    <property type="entry name" value="RAN GTPASE-ACTIVATING PROTEIN 1"/>
    <property type="match status" value="1"/>
</dbReference>
<evidence type="ECO:0000256" key="2">
    <source>
        <dbReference type="ARBA" id="ARBA00022614"/>
    </source>
</evidence>
<dbReference type="InterPro" id="IPR001611">
    <property type="entry name" value="Leu-rich_rpt"/>
</dbReference>
<dbReference type="SUPFAM" id="SSF52047">
    <property type="entry name" value="RNI-like"/>
    <property type="match status" value="1"/>
</dbReference>
<feature type="domain" description="SH2" evidence="6">
    <location>
        <begin position="367"/>
        <end position="444"/>
    </location>
</feature>
<dbReference type="GO" id="GO:0042331">
    <property type="term" value="P:phototaxis"/>
    <property type="evidence" value="ECO:0007669"/>
    <property type="project" value="EnsemblProtists"/>
</dbReference>
<feature type="compositionally biased region" description="Gly residues" evidence="5">
    <location>
        <begin position="235"/>
        <end position="244"/>
    </location>
</feature>
<feature type="region of interest" description="Disordered" evidence="5">
    <location>
        <begin position="208"/>
        <end position="256"/>
    </location>
</feature>
<evidence type="ECO:0000256" key="3">
    <source>
        <dbReference type="ARBA" id="ARBA00022737"/>
    </source>
</evidence>
<accession>F4QB86</accession>
<keyword evidence="2" id="KW-0433">Leucine-rich repeat</keyword>
<dbReference type="GO" id="GO:0005829">
    <property type="term" value="C:cytosol"/>
    <property type="evidence" value="ECO:0007669"/>
    <property type="project" value="TreeGrafter"/>
</dbReference>
<dbReference type="InterPro" id="IPR036860">
    <property type="entry name" value="SH2_dom_sf"/>
</dbReference>
<name>F4QB86_CACFS</name>
<dbReference type="Pfam" id="PF13516">
    <property type="entry name" value="LRR_6"/>
    <property type="match status" value="2"/>
</dbReference>
<dbReference type="PROSITE" id="PS50001">
    <property type="entry name" value="SH2"/>
    <property type="match status" value="1"/>
</dbReference>
<dbReference type="AlphaFoldDB" id="F4QB86"/>
<protein>
    <recommendedName>
        <fullName evidence="6">SH2 domain-containing protein</fullName>
    </recommendedName>
</protein>
<keyword evidence="4" id="KW-0727">SH2 domain</keyword>
<dbReference type="GO" id="GO:0031267">
    <property type="term" value="F:small GTPase binding"/>
    <property type="evidence" value="ECO:0007669"/>
    <property type="project" value="TreeGrafter"/>
</dbReference>
<reference evidence="8" key="1">
    <citation type="journal article" date="2011" name="Genome Res.">
        <title>Phylogeny-wide analysis of social amoeba genomes highlights ancient origins for complex intercellular communication.</title>
        <authorList>
            <person name="Heidel A.J."/>
            <person name="Lawal H.M."/>
            <person name="Felder M."/>
            <person name="Schilde C."/>
            <person name="Helps N.R."/>
            <person name="Tunggal B."/>
            <person name="Rivero F."/>
            <person name="John U."/>
            <person name="Schleicher M."/>
            <person name="Eichinger L."/>
            <person name="Platzer M."/>
            <person name="Noegel A.A."/>
            <person name="Schaap P."/>
            <person name="Gloeckner G."/>
        </authorList>
    </citation>
    <scope>NUCLEOTIDE SEQUENCE [LARGE SCALE GENOMIC DNA]</scope>
    <source>
        <strain evidence="8">SH3</strain>
    </source>
</reference>
<evidence type="ECO:0000259" key="6">
    <source>
        <dbReference type="PROSITE" id="PS50001"/>
    </source>
</evidence>
<feature type="compositionally biased region" description="Low complexity" evidence="5">
    <location>
        <begin position="164"/>
        <end position="195"/>
    </location>
</feature>
<feature type="compositionally biased region" description="Low complexity" evidence="5">
    <location>
        <begin position="208"/>
        <end position="234"/>
    </location>
</feature>
<organism evidence="7 8">
    <name type="scientific">Cavenderia fasciculata</name>
    <name type="common">Slime mold</name>
    <name type="synonym">Dictyostelium fasciculatum</name>
    <dbReference type="NCBI Taxonomy" id="261658"/>
    <lineage>
        <taxon>Eukaryota</taxon>
        <taxon>Amoebozoa</taxon>
        <taxon>Evosea</taxon>
        <taxon>Eumycetozoa</taxon>
        <taxon>Dictyostelia</taxon>
        <taxon>Acytosteliales</taxon>
        <taxon>Cavenderiaceae</taxon>
        <taxon>Cavenderia</taxon>
    </lineage>
</organism>
<evidence type="ECO:0000313" key="8">
    <source>
        <dbReference type="Proteomes" id="UP000007797"/>
    </source>
</evidence>
<dbReference type="SUPFAM" id="SSF55550">
    <property type="entry name" value="SH2 domain"/>
    <property type="match status" value="2"/>
</dbReference>
<dbReference type="GO" id="GO:0006913">
    <property type="term" value="P:nucleocytoplasmic transport"/>
    <property type="evidence" value="ECO:0007669"/>
    <property type="project" value="TreeGrafter"/>
</dbReference>
<dbReference type="GO" id="GO:0005634">
    <property type="term" value="C:nucleus"/>
    <property type="evidence" value="ECO:0007669"/>
    <property type="project" value="TreeGrafter"/>
</dbReference>
<proteinExistence type="predicted"/>
<dbReference type="CDD" id="cd00173">
    <property type="entry name" value="SH2"/>
    <property type="match status" value="2"/>
</dbReference>
<feature type="region of interest" description="Disordered" evidence="5">
    <location>
        <begin position="158"/>
        <end position="195"/>
    </location>
</feature>
<dbReference type="Pfam" id="PF00017">
    <property type="entry name" value="SH2"/>
    <property type="match status" value="1"/>
</dbReference>
<keyword evidence="3" id="KW-0677">Repeat</keyword>
<dbReference type="RefSeq" id="XP_004351374.1">
    <property type="nucleotide sequence ID" value="XM_004351322.1"/>
</dbReference>
<keyword evidence="1" id="KW-0343">GTPase activation</keyword>
<dbReference type="Proteomes" id="UP000007797">
    <property type="component" value="Unassembled WGS sequence"/>
</dbReference>
<evidence type="ECO:0000313" key="7">
    <source>
        <dbReference type="EMBL" id="EGG14858.1"/>
    </source>
</evidence>
<dbReference type="GO" id="GO:0010468">
    <property type="term" value="P:regulation of gene expression"/>
    <property type="evidence" value="ECO:0007669"/>
    <property type="project" value="EnsemblProtists"/>
</dbReference>
<evidence type="ECO:0000256" key="4">
    <source>
        <dbReference type="PROSITE-ProRule" id="PRU00191"/>
    </source>
</evidence>
<dbReference type="GeneID" id="14866906"/>
<dbReference type="SMART" id="SM00252">
    <property type="entry name" value="SH2"/>
    <property type="match status" value="1"/>
</dbReference>
<evidence type="ECO:0000256" key="1">
    <source>
        <dbReference type="ARBA" id="ARBA00022468"/>
    </source>
</evidence>
<dbReference type="InterPro" id="IPR027038">
    <property type="entry name" value="RanGap"/>
</dbReference>
<dbReference type="GO" id="GO:0048471">
    <property type="term" value="C:perinuclear region of cytoplasm"/>
    <property type="evidence" value="ECO:0007669"/>
    <property type="project" value="TreeGrafter"/>
</dbReference>
<dbReference type="GO" id="GO:0043052">
    <property type="term" value="P:thermotaxis"/>
    <property type="evidence" value="ECO:0007669"/>
    <property type="project" value="EnsemblProtists"/>
</dbReference>
<keyword evidence="8" id="KW-1185">Reference proteome</keyword>
<dbReference type="GO" id="GO:0005096">
    <property type="term" value="F:GTPase activator activity"/>
    <property type="evidence" value="ECO:0007669"/>
    <property type="project" value="UniProtKB-KW"/>
</dbReference>
<feature type="compositionally biased region" description="Low complexity" evidence="5">
    <location>
        <begin position="245"/>
        <end position="256"/>
    </location>
</feature>
<dbReference type="OrthoDB" id="120976at2759"/>
<dbReference type="Gene3D" id="3.30.505.10">
    <property type="entry name" value="SH2 domain"/>
    <property type="match status" value="1"/>
</dbReference>
<dbReference type="InterPro" id="IPR032675">
    <property type="entry name" value="LRR_dom_sf"/>
</dbReference>
<feature type="region of interest" description="Disordered" evidence="5">
    <location>
        <begin position="134"/>
        <end position="153"/>
    </location>
</feature>
<sequence>MIENDFGSCCPMCRFVSDVTFAPQNPKLVIIFCLCQKSTKNFIGVAPLSLLSVTVHYLSNTFVNNTLGGAVQREVEEVEKHIQYIQSYHIYLSIHSLIYIFLSIFEREEEEFEIIAIYDNLLFYSIEMDAGGTTNNNNNNNNNSNSKTTTPLTPLESYEYSEENNNTNNKSSSLSPTTTSTSTTTTTTNTIINHNNKMENVNEMMNGVSLNTSTSSSLSSSTSSSSLSNSFGSSSGVGGSGSGGSNNNSNTTTSTTTVNKNSFISSSQNNIATTSTNPASITIIKPVSLLSSLLETSLTGSLGSSSSNNSLNTATATATAAGAQPSNDENYYSMAKIYLNNKPNYTLAQGLGRVDFNMKSEDLDQAWFHKEATRDVSLALLNSKPIGSFIIRPSSQAGSYAMSWVKSNGDIGHNLIYGLCPGYSLKQNPVSPTDRFWSLQALVEGCDYLSEPVAVSSSTNAITKKSNAKTNSEVVGRIIERLVQNDPCLGELMWTLCIMGETANENINRCEKRTYVKYCDEEYNAPEIIPLNGNSLSLVAQSLQNNMFTHSLHVNGYEGYLRMSFQPNIGDQEALALAAMLLKNNSLTLLNLNVNEITDTGAKAIAYSLKQNSSLKYLSLSQNFIGKEGLIALSEAIRVNRTLDFVDVSNQLYKSKNLINLVHTNPERTLISLLEDTLKRKCELLGISQPINDMQNGSSGAASTATLGTTTTTTIPQTITPPSGIHNVTLQKLPYFHGFLTKESAEKRLRMVGGFGSFLFYLNHYIPNSIFLAYTVKATGCDPPDGVNPRNHIDVIHRMIHRVHFGYRFVGGGLNQAQPTPTLIQYQSPEEHRDEILEEELLYNFQINNRNNENTITHSNSYNYAYRYRPKRKGCGIVIPTLFEFCSWALASSPQYKEIAEELHSINNVIGERFQDIHDLVPLWGSRDVSPVVATLSTNKQNVIRKGVYPTLAQLYKLNRSKLINPVTRDQYKVIRTRLKTKEMEQKQNRQNN</sequence>
<feature type="compositionally biased region" description="Low complexity" evidence="5">
    <location>
        <begin position="134"/>
        <end position="150"/>
    </location>
</feature>
<dbReference type="EMBL" id="GL883027">
    <property type="protein sequence ID" value="EGG14858.1"/>
    <property type="molecule type" value="Genomic_DNA"/>
</dbReference>
<dbReference type="InterPro" id="IPR000980">
    <property type="entry name" value="SH2"/>
</dbReference>
<dbReference type="SMART" id="SM00368">
    <property type="entry name" value="LRR_RI"/>
    <property type="match status" value="2"/>
</dbReference>
<dbReference type="PANTHER" id="PTHR24113">
    <property type="entry name" value="RAN GTPASE-ACTIVATING PROTEIN 1"/>
    <property type="match status" value="1"/>
</dbReference>
<evidence type="ECO:0000256" key="5">
    <source>
        <dbReference type="SAM" id="MobiDB-lite"/>
    </source>
</evidence>
<gene>
    <name evidence="7" type="ORF">DFA_10731</name>
</gene>